<feature type="region of interest" description="Disordered" evidence="20">
    <location>
        <begin position="1"/>
        <end position="24"/>
    </location>
</feature>
<dbReference type="AlphaFoldDB" id="A0A452SVF3"/>
<dbReference type="PANTHER" id="PTHR24093:SF284">
    <property type="entry name" value="PLASMA MEMBRANE CALCIUM-TRANSPORTING ATPASE 3"/>
    <property type="match status" value="1"/>
</dbReference>
<evidence type="ECO:0000256" key="6">
    <source>
        <dbReference type="ARBA" id="ARBA00022568"/>
    </source>
</evidence>
<dbReference type="SFLD" id="SFLDS00003">
    <property type="entry name" value="Haloacid_Dehalogenase"/>
    <property type="match status" value="1"/>
</dbReference>
<evidence type="ECO:0000256" key="18">
    <source>
        <dbReference type="RuleBase" id="RU361146"/>
    </source>
</evidence>
<dbReference type="SUPFAM" id="SSF81665">
    <property type="entry name" value="Calcium ATPase, transmembrane domain M"/>
    <property type="match status" value="1"/>
</dbReference>
<keyword evidence="7 18" id="KW-0812">Transmembrane</keyword>
<feature type="transmembrane region" description="Helical" evidence="18">
    <location>
        <begin position="973"/>
        <end position="994"/>
    </location>
</feature>
<dbReference type="GO" id="GO:0005388">
    <property type="term" value="F:P-type calcium transporter activity"/>
    <property type="evidence" value="ECO:0007669"/>
    <property type="project" value="UniProtKB-EC"/>
</dbReference>
<feature type="transmembrane region" description="Helical" evidence="18">
    <location>
        <begin position="417"/>
        <end position="443"/>
    </location>
</feature>
<dbReference type="SUPFAM" id="SSF56784">
    <property type="entry name" value="HAD-like"/>
    <property type="match status" value="1"/>
</dbReference>
<evidence type="ECO:0000256" key="14">
    <source>
        <dbReference type="ARBA" id="ARBA00022967"/>
    </source>
</evidence>
<dbReference type="SUPFAM" id="SSF81653">
    <property type="entry name" value="Calcium ATPase, transduction domain A"/>
    <property type="match status" value="1"/>
</dbReference>
<dbReference type="Gene3D" id="3.40.1110.10">
    <property type="entry name" value="Calcium-transporting ATPase, cytoplasmic domain N"/>
    <property type="match status" value="1"/>
</dbReference>
<dbReference type="SMART" id="SM00831">
    <property type="entry name" value="Cation_ATPase_N"/>
    <property type="match status" value="1"/>
</dbReference>
<evidence type="ECO:0000256" key="16">
    <source>
        <dbReference type="ARBA" id="ARBA00023065"/>
    </source>
</evidence>
<dbReference type="Pfam" id="PF00690">
    <property type="entry name" value="Cation_ATPase_N"/>
    <property type="match status" value="1"/>
</dbReference>
<dbReference type="FunFam" id="3.40.50.1000:FF:000007">
    <property type="entry name" value="Calcium-transporting ATPase"/>
    <property type="match status" value="1"/>
</dbReference>
<evidence type="ECO:0000256" key="1">
    <source>
        <dbReference type="ARBA" id="ARBA00004651"/>
    </source>
</evidence>
<evidence type="ECO:0000256" key="20">
    <source>
        <dbReference type="SAM" id="MobiDB-lite"/>
    </source>
</evidence>
<feature type="transmembrane region" description="Helical" evidence="18">
    <location>
        <begin position="109"/>
        <end position="128"/>
    </location>
</feature>
<keyword evidence="3 18" id="KW-0813">Transport</keyword>
<evidence type="ECO:0000256" key="5">
    <source>
        <dbReference type="ARBA" id="ARBA00022553"/>
    </source>
</evidence>
<dbReference type="InterPro" id="IPR023214">
    <property type="entry name" value="HAD_sf"/>
</dbReference>
<feature type="domain" description="Cation-transporting P-type ATPase N-terminal" evidence="21">
    <location>
        <begin position="50"/>
        <end position="126"/>
    </location>
</feature>
<evidence type="ECO:0000256" key="11">
    <source>
        <dbReference type="ARBA" id="ARBA00022840"/>
    </source>
</evidence>
<comment type="function">
    <text evidence="18">Catalyzes the hydrolysis of ATP coupled with the transport of calcium.</text>
</comment>
<dbReference type="Gene3D" id="1.20.1110.10">
    <property type="entry name" value="Calcium-transporting ATPase, transmembrane domain"/>
    <property type="match status" value="3"/>
</dbReference>
<accession>A0A452SVF3</accession>
<keyword evidence="12" id="KW-0460">Magnesium</keyword>
<reference evidence="22" key="3">
    <citation type="submission" date="2025-09" db="UniProtKB">
        <authorList>
            <consortium name="Ensembl"/>
        </authorList>
    </citation>
    <scope>IDENTIFICATION</scope>
</reference>
<dbReference type="GO" id="GO:0046872">
    <property type="term" value="F:metal ion binding"/>
    <property type="evidence" value="ECO:0007669"/>
    <property type="project" value="UniProtKB-KW"/>
</dbReference>
<dbReference type="PANTHER" id="PTHR24093">
    <property type="entry name" value="CATION TRANSPORTING ATPASE"/>
    <property type="match status" value="1"/>
</dbReference>
<dbReference type="InterPro" id="IPR022141">
    <property type="entry name" value="ATP_Ca_trans_C"/>
</dbReference>
<dbReference type="NCBIfam" id="TIGR01494">
    <property type="entry name" value="ATPase_P-type"/>
    <property type="match status" value="2"/>
</dbReference>
<dbReference type="GO" id="GO:0005524">
    <property type="term" value="F:ATP binding"/>
    <property type="evidence" value="ECO:0007669"/>
    <property type="project" value="UniProtKB-KW"/>
</dbReference>
<dbReference type="InterPro" id="IPR008250">
    <property type="entry name" value="ATPase_P-typ_transduc_dom_A_sf"/>
</dbReference>
<dbReference type="InterPro" id="IPR023298">
    <property type="entry name" value="ATPase_P-typ_TM_dom_sf"/>
</dbReference>
<dbReference type="Pfam" id="PF12424">
    <property type="entry name" value="ATP_Ca_trans_C"/>
    <property type="match status" value="1"/>
</dbReference>
<dbReference type="PRINTS" id="PR00119">
    <property type="entry name" value="CATATPASE"/>
</dbReference>
<dbReference type="GeneTree" id="ENSGT00940000160765"/>
<feature type="compositionally biased region" description="Basic and acidic residues" evidence="20">
    <location>
        <begin position="342"/>
        <end position="354"/>
    </location>
</feature>
<sequence>MGDMANSSIEFHPKPQQQREAPHAGGFGCTLAELRSLMELRGAEALQKVQEAYGDVSGLCRRLKTSPTEGLANNANDLEKRRQIYGQNFIPPKQPKTFLQLVWEALQDVTLIILEVAAIVSLGLSFYAPPGEESEACGNVSAGAEDEGDAEAGWIEGAAILLSVTCVVLVTAFNDWSKERQFRGLQSRIEQEQRFSVIRDGQLLQVPVAALVVGDIAQVKYGDLLPADGVLIQGNDLKIDESSLTGESDHVRKSADKDPMLLSGTHVMEGSGRMVVTAVGVNSQTGIIFTLLGAGGEEEEKKDKKGKQQDGAMESSQTKAKKQDGAVAMEMQPLKSAEGGEMEEREKKKASVPKKEKSVLQGKLTKLAVQIGKAGLVMSAITVIILVLYFVIETFVVDGRVWLAECTPVYVQYFVKFFIIGVTVLVVAVPEGLPLAVTISLAYSVKKMMRDNNLVRHLDACETMGNATAICSDKTGTLTTNRMTVVQSYLGDTHYKEIPAPSTLTPKILDLLVHAISINSAYTTKILPPEKEGALPRQVGNKTECALLGFVLDLKRDFQPVREQIPEDKLYKVYTFNSVRKSMSTVIRMPDGGFRLFSKGASEILLKKCTNILNSNGELRGFRPRDRDDMVKKIIEPMACDGLRTICIAYRDFSATQEPDWDNENEVVGDLTCIAVVGIEDPVRPEVPEAIRKCQRAGITVRMVTGDNINTARAIAAKCGIIQPGEDFLCLEGKEFNRRIRNEKGEIEQERLDKVWPKLRVLARSSPTDKHTLVKGIIDSSTGEQRQVVAVTGDGTNDGPALKKADVGFAMDSPLKAVQMLWVNLIMDTFASLALATEPPTEALLLRKPYGRDKPLISRTMMKNILGHAAYQLTIIFTLLFVGELFFDIDSGRNAPLHSPPSEHYTIIFNTFVMMQLFNEINARKIHGERNVFHGIFSNPIFCSIVLGTFAIQIVIVQFGGKPFSCSPLSTEQWLWCLFVGVGELVWGQVIATIPTSQLKCLKEAGHGPGKDEMTDEELAEGEEEIDHAERELRRGQILWFRGLNRIQTQMEVVSTFKRSGSFQGAVRRRSSVLSQLHDVTNLSTPTHVILSAANPTSAAGSES</sequence>
<dbReference type="FunFam" id="3.40.1110.10:FF:000032">
    <property type="entry name" value="Calcium-transporting ATPase"/>
    <property type="match status" value="1"/>
</dbReference>
<dbReference type="InterPro" id="IPR001757">
    <property type="entry name" value="P_typ_ATPase"/>
</dbReference>
<keyword evidence="17 18" id="KW-0472">Membrane</keyword>
<dbReference type="GO" id="GO:0005886">
    <property type="term" value="C:plasma membrane"/>
    <property type="evidence" value="ECO:0007669"/>
    <property type="project" value="UniProtKB-SubCell"/>
</dbReference>
<feature type="transmembrane region" description="Helical" evidence="18">
    <location>
        <begin position="907"/>
        <end position="924"/>
    </location>
</feature>
<dbReference type="InterPro" id="IPR006408">
    <property type="entry name" value="P-type_ATPase_IIB"/>
</dbReference>
<keyword evidence="9 18" id="KW-0547">Nucleotide-binding</keyword>
<dbReference type="FunFam" id="1.20.1110.10:FF:000002">
    <property type="entry name" value="Calcium-transporting ATPase"/>
    <property type="match status" value="1"/>
</dbReference>
<dbReference type="GO" id="GO:0016887">
    <property type="term" value="F:ATP hydrolysis activity"/>
    <property type="evidence" value="ECO:0007669"/>
    <property type="project" value="InterPro"/>
</dbReference>
<dbReference type="NCBIfam" id="TIGR01517">
    <property type="entry name" value="ATPase-IIB_Ca"/>
    <property type="match status" value="1"/>
</dbReference>
<dbReference type="SFLD" id="SFLDF00027">
    <property type="entry name" value="p-type_atpase"/>
    <property type="match status" value="1"/>
</dbReference>
<keyword evidence="5" id="KW-0597">Phosphoprotein</keyword>
<evidence type="ECO:0000256" key="8">
    <source>
        <dbReference type="ARBA" id="ARBA00022723"/>
    </source>
</evidence>
<dbReference type="CDD" id="cd02081">
    <property type="entry name" value="P-type_ATPase_Ca_PMCA-like"/>
    <property type="match status" value="1"/>
</dbReference>
<dbReference type="Ensembl" id="ENSUAMT00000041097.1">
    <property type="protein sequence ID" value="ENSUAMP00000036926.1"/>
    <property type="gene ID" value="ENSUAMG00000027610.1"/>
</dbReference>
<feature type="region of interest" description="Disordered" evidence="20">
    <location>
        <begin position="298"/>
        <end position="354"/>
    </location>
</feature>
<dbReference type="GO" id="GO:0030165">
    <property type="term" value="F:PDZ domain binding"/>
    <property type="evidence" value="ECO:0007669"/>
    <property type="project" value="TreeGrafter"/>
</dbReference>
<dbReference type="Proteomes" id="UP000291022">
    <property type="component" value="Unassembled WGS sequence"/>
</dbReference>
<dbReference type="InterPro" id="IPR004014">
    <property type="entry name" value="ATPase_P-typ_cation-transptr_N"/>
</dbReference>
<comment type="caution">
    <text evidence="18">Lacks conserved residue(s) required for the propagation of feature annotation.</text>
</comment>
<organism evidence="22 23">
    <name type="scientific">Ursus americanus</name>
    <name type="common">American black bear</name>
    <name type="synonym">Euarctos americanus</name>
    <dbReference type="NCBI Taxonomy" id="9643"/>
    <lineage>
        <taxon>Eukaryota</taxon>
        <taxon>Metazoa</taxon>
        <taxon>Chordata</taxon>
        <taxon>Craniata</taxon>
        <taxon>Vertebrata</taxon>
        <taxon>Euteleostomi</taxon>
        <taxon>Mammalia</taxon>
        <taxon>Eutheria</taxon>
        <taxon>Laurasiatheria</taxon>
        <taxon>Carnivora</taxon>
        <taxon>Caniformia</taxon>
        <taxon>Ursidae</taxon>
        <taxon>Ursus</taxon>
    </lineage>
</organism>
<keyword evidence="11 18" id="KW-0067">ATP-binding</keyword>
<evidence type="ECO:0000256" key="7">
    <source>
        <dbReference type="ARBA" id="ARBA00022692"/>
    </source>
</evidence>
<keyword evidence="4" id="KW-1003">Cell membrane</keyword>
<dbReference type="Pfam" id="PF00122">
    <property type="entry name" value="E1-E2_ATPase"/>
    <property type="match status" value="1"/>
</dbReference>
<gene>
    <name evidence="22" type="primary">ATP2B3</name>
</gene>
<evidence type="ECO:0000256" key="3">
    <source>
        <dbReference type="ARBA" id="ARBA00022448"/>
    </source>
</evidence>
<dbReference type="InterPro" id="IPR018303">
    <property type="entry name" value="ATPase_P-typ_P_site"/>
</dbReference>
<evidence type="ECO:0000313" key="23">
    <source>
        <dbReference type="Proteomes" id="UP000291022"/>
    </source>
</evidence>
<evidence type="ECO:0000256" key="17">
    <source>
        <dbReference type="ARBA" id="ARBA00023136"/>
    </source>
</evidence>
<dbReference type="GO" id="GO:0005516">
    <property type="term" value="F:calmodulin binding"/>
    <property type="evidence" value="ECO:0007669"/>
    <property type="project" value="UniProtKB-KW"/>
</dbReference>
<dbReference type="GO" id="GO:0051480">
    <property type="term" value="P:regulation of cytosolic calcium ion concentration"/>
    <property type="evidence" value="ECO:0007669"/>
    <property type="project" value="TreeGrafter"/>
</dbReference>
<dbReference type="Gene3D" id="2.70.150.10">
    <property type="entry name" value="Calcium-transporting ATPase, cytoplasmic transduction domain A"/>
    <property type="match status" value="1"/>
</dbReference>
<feature type="compositionally biased region" description="Basic and acidic residues" evidence="20">
    <location>
        <begin position="299"/>
        <end position="308"/>
    </location>
</feature>
<keyword evidence="10 18" id="KW-0106">Calcium</keyword>
<dbReference type="InterPro" id="IPR059000">
    <property type="entry name" value="ATPase_P-type_domA"/>
</dbReference>
<keyword evidence="13" id="KW-0112">Calmodulin-binding</keyword>
<evidence type="ECO:0000259" key="21">
    <source>
        <dbReference type="SMART" id="SM00831"/>
    </source>
</evidence>
<reference evidence="23" key="1">
    <citation type="submission" date="2016-06" db="EMBL/GenBank/DDBJ databases">
        <title>De novo assembly and RNA-Seq shows season-dependent expression and editing in black bear kidneys.</title>
        <authorList>
            <person name="Korstanje R."/>
            <person name="Srivastava A."/>
            <person name="Sarsani V.K."/>
            <person name="Sheehan S.M."/>
            <person name="Seger R.L."/>
            <person name="Barter M.E."/>
            <person name="Lindqvist C."/>
            <person name="Brody L.C."/>
            <person name="Mullikin J.C."/>
        </authorList>
    </citation>
    <scope>NUCLEOTIDE SEQUENCE [LARGE SCALE GENOMIC DNA]</scope>
</reference>
<evidence type="ECO:0000256" key="10">
    <source>
        <dbReference type="ARBA" id="ARBA00022837"/>
    </source>
</evidence>
<dbReference type="PROSITE" id="PS00154">
    <property type="entry name" value="ATPASE_E1_E2"/>
    <property type="match status" value="1"/>
</dbReference>
<protein>
    <recommendedName>
        <fullName evidence="18">Calcium-transporting ATPase</fullName>
        <ecNumber evidence="18">7.2.2.10</ecNumber>
    </recommendedName>
</protein>
<evidence type="ECO:0000256" key="12">
    <source>
        <dbReference type="ARBA" id="ARBA00022842"/>
    </source>
</evidence>
<proteinExistence type="inferred from homology"/>
<evidence type="ECO:0000256" key="13">
    <source>
        <dbReference type="ARBA" id="ARBA00022860"/>
    </source>
</evidence>
<dbReference type="FunFam" id="2.70.150.10:FF:000001">
    <property type="entry name" value="Calcium-transporting ATPase"/>
    <property type="match status" value="1"/>
</dbReference>
<keyword evidence="16 18" id="KW-0406">Ion transport</keyword>
<dbReference type="SUPFAM" id="SSF81660">
    <property type="entry name" value="Metal cation-transporting ATPase, ATP-binding domain N"/>
    <property type="match status" value="1"/>
</dbReference>
<dbReference type="InterPro" id="IPR044492">
    <property type="entry name" value="P_typ_ATPase_HD_dom"/>
</dbReference>
<keyword evidence="19" id="KW-0175">Coiled coil</keyword>
<feature type="transmembrane region" description="Helical" evidence="18">
    <location>
        <begin position="376"/>
        <end position="397"/>
    </location>
</feature>
<dbReference type="EC" id="7.2.2.10" evidence="18"/>
<dbReference type="FunFam" id="1.20.1110.10:FF:000008">
    <property type="entry name" value="Calcium-transporting ATPase"/>
    <property type="match status" value="1"/>
</dbReference>
<reference evidence="22" key="2">
    <citation type="submission" date="2025-08" db="UniProtKB">
        <authorList>
            <consortium name="Ensembl"/>
        </authorList>
    </citation>
    <scope>IDENTIFICATION</scope>
</reference>
<evidence type="ECO:0000256" key="2">
    <source>
        <dbReference type="ARBA" id="ARBA00006124"/>
    </source>
</evidence>
<keyword evidence="8" id="KW-0479">Metal-binding</keyword>
<name>A0A452SVF3_URSAM</name>
<feature type="transmembrane region" description="Helical" evidence="18">
    <location>
        <begin position="154"/>
        <end position="173"/>
    </location>
</feature>
<comment type="subcellular location">
    <subcellularLocation>
        <location evidence="1">Cell membrane</location>
        <topology evidence="1">Multi-pass membrane protein</topology>
    </subcellularLocation>
    <subcellularLocation>
        <location evidence="18">Membrane</location>
        <topology evidence="18">Multi-pass membrane protein</topology>
    </subcellularLocation>
</comment>
<dbReference type="InterPro" id="IPR006068">
    <property type="entry name" value="ATPase_P-typ_cation-transptr_C"/>
</dbReference>
<dbReference type="InterPro" id="IPR023299">
    <property type="entry name" value="ATPase_P-typ_cyto_dom_N"/>
</dbReference>
<evidence type="ECO:0000256" key="19">
    <source>
        <dbReference type="SAM" id="Coils"/>
    </source>
</evidence>
<keyword evidence="23" id="KW-1185">Reference proteome</keyword>
<evidence type="ECO:0000256" key="15">
    <source>
        <dbReference type="ARBA" id="ARBA00022989"/>
    </source>
</evidence>
<feature type="compositionally biased region" description="Polar residues" evidence="20">
    <location>
        <begin position="1"/>
        <end position="19"/>
    </location>
</feature>
<keyword evidence="6 18" id="KW-0109">Calcium transport</keyword>
<dbReference type="Pfam" id="PF13246">
    <property type="entry name" value="Cation_ATPase"/>
    <property type="match status" value="1"/>
</dbReference>
<dbReference type="SFLD" id="SFLDG00002">
    <property type="entry name" value="C1.7:_P-type_atpase_like"/>
    <property type="match status" value="1"/>
</dbReference>
<dbReference type="FunFam" id="1.20.1110.10:FF:000014">
    <property type="entry name" value="Calcium-transporting ATPase"/>
    <property type="match status" value="1"/>
</dbReference>
<evidence type="ECO:0000256" key="9">
    <source>
        <dbReference type="ARBA" id="ARBA00022741"/>
    </source>
</evidence>
<keyword evidence="15 18" id="KW-1133">Transmembrane helix</keyword>
<dbReference type="InterPro" id="IPR036412">
    <property type="entry name" value="HAD-like_sf"/>
</dbReference>
<feature type="transmembrane region" description="Helical" evidence="18">
    <location>
        <begin position="869"/>
        <end position="887"/>
    </location>
</feature>
<evidence type="ECO:0000256" key="4">
    <source>
        <dbReference type="ARBA" id="ARBA00022475"/>
    </source>
</evidence>
<keyword evidence="14" id="KW-1278">Translocase</keyword>
<dbReference type="Pfam" id="PF00689">
    <property type="entry name" value="Cation_ATPase_C"/>
    <property type="match status" value="1"/>
</dbReference>
<dbReference type="Gene3D" id="3.40.50.1000">
    <property type="entry name" value="HAD superfamily/HAD-like"/>
    <property type="match status" value="1"/>
</dbReference>
<comment type="similarity">
    <text evidence="2 18">Belongs to the cation transport ATPase (P-type) (TC 3.A.3) family. Type IIB subfamily.</text>
</comment>
<comment type="catalytic activity">
    <reaction evidence="18">
        <text>Ca(2+)(in) + ATP + H2O = Ca(2+)(out) + ADP + phosphate + H(+)</text>
        <dbReference type="Rhea" id="RHEA:18105"/>
        <dbReference type="ChEBI" id="CHEBI:15377"/>
        <dbReference type="ChEBI" id="CHEBI:15378"/>
        <dbReference type="ChEBI" id="CHEBI:29108"/>
        <dbReference type="ChEBI" id="CHEBI:30616"/>
        <dbReference type="ChEBI" id="CHEBI:43474"/>
        <dbReference type="ChEBI" id="CHEBI:456216"/>
        <dbReference type="EC" id="7.2.2.10"/>
    </reaction>
</comment>
<feature type="coiled-coil region" evidence="19">
    <location>
        <begin position="1012"/>
        <end position="1039"/>
    </location>
</feature>
<evidence type="ECO:0000313" key="22">
    <source>
        <dbReference type="Ensembl" id="ENSUAMP00000036926.1"/>
    </source>
</evidence>
<feature type="transmembrane region" description="Helical" evidence="18">
    <location>
        <begin position="936"/>
        <end position="961"/>
    </location>
</feature>